<keyword evidence="3" id="KW-1185">Reference proteome</keyword>
<keyword evidence="1" id="KW-1133">Transmembrane helix</keyword>
<reference evidence="2 3" key="1">
    <citation type="submission" date="2021-10" db="EMBL/GenBank/DDBJ databases">
        <title>Collection of gut derived symbiotic bacterial strains cultured from healthy donors.</title>
        <authorList>
            <person name="Lin H."/>
            <person name="Littmann E."/>
            <person name="Claire K."/>
            <person name="Pamer E."/>
        </authorList>
    </citation>
    <scope>NUCLEOTIDE SEQUENCE [LARGE SCALE GENOMIC DNA]</scope>
    <source>
        <strain evidence="2 3">MSK.17.68</strain>
    </source>
</reference>
<feature type="transmembrane region" description="Helical" evidence="1">
    <location>
        <begin position="115"/>
        <end position="132"/>
    </location>
</feature>
<evidence type="ECO:0000313" key="3">
    <source>
        <dbReference type="Proteomes" id="UP001299409"/>
    </source>
</evidence>
<dbReference type="InterPro" id="IPR021359">
    <property type="entry name" value="DUF2812"/>
</dbReference>
<dbReference type="EMBL" id="JAJBMB010000019">
    <property type="protein sequence ID" value="MCB5447308.1"/>
    <property type="molecule type" value="Genomic_DNA"/>
</dbReference>
<feature type="transmembrane region" description="Helical" evidence="1">
    <location>
        <begin position="138"/>
        <end position="156"/>
    </location>
</feature>
<evidence type="ECO:0000313" key="2">
    <source>
        <dbReference type="EMBL" id="MCB5447308.1"/>
    </source>
</evidence>
<dbReference type="Pfam" id="PF11193">
    <property type="entry name" value="DUF2812"/>
    <property type="match status" value="1"/>
</dbReference>
<name>A0ABS8D0T1_9FIRM</name>
<organism evidence="2 3">
    <name type="scientific">Intestinibacter bartlettii</name>
    <dbReference type="NCBI Taxonomy" id="261299"/>
    <lineage>
        <taxon>Bacteria</taxon>
        <taxon>Bacillati</taxon>
        <taxon>Bacillota</taxon>
        <taxon>Clostridia</taxon>
        <taxon>Peptostreptococcales</taxon>
        <taxon>Peptostreptococcaceae</taxon>
        <taxon>Intestinibacter</taxon>
    </lineage>
</organism>
<proteinExistence type="predicted"/>
<dbReference type="RefSeq" id="WP_226915383.1">
    <property type="nucleotide sequence ID" value="NZ_BAABXU010000001.1"/>
</dbReference>
<evidence type="ECO:0000256" key="1">
    <source>
        <dbReference type="SAM" id="Phobius"/>
    </source>
</evidence>
<keyword evidence="1" id="KW-0472">Membrane</keyword>
<accession>A0ABS8D0T1</accession>
<comment type="caution">
    <text evidence="2">The sequence shown here is derived from an EMBL/GenBank/DDBJ whole genome shotgun (WGS) entry which is preliminary data.</text>
</comment>
<keyword evidence="1" id="KW-0812">Transmembrane</keyword>
<protein>
    <submittedName>
        <fullName evidence="2">DUF2812 domain-containing protein</fullName>
    </submittedName>
</protein>
<sequence length="172" mass="21263">MIKFRYYIDNQKEQDWLNKLSREGWALKKFFLGFYKFEKCEPGEYEYQIDLMPENVEQQDYYDFMEEAGVEVVCRWYYWVYLRRKTSSNNEFKLYSDKESLKGHYESIIKFLKPFMYLELIASLLQLPPIFISNSKFNIFSFIFLFILFFIVFKSVRRFENRIKRIEEDVKS</sequence>
<gene>
    <name evidence="2" type="ORF">LIP50_13965</name>
</gene>
<dbReference type="Proteomes" id="UP001299409">
    <property type="component" value="Unassembled WGS sequence"/>
</dbReference>